<dbReference type="FunFam" id="2.60.40.720:FF:000001">
    <property type="entry name" value="Runt-related transcription factor"/>
    <property type="match status" value="1"/>
</dbReference>
<keyword evidence="8" id="KW-1185">Reference proteome</keyword>
<feature type="region of interest" description="Disordered" evidence="5">
    <location>
        <begin position="615"/>
        <end position="634"/>
    </location>
</feature>
<protein>
    <recommendedName>
        <fullName evidence="6">Runt domain-containing protein</fullName>
    </recommendedName>
</protein>
<dbReference type="InterPro" id="IPR000040">
    <property type="entry name" value="AML1_Runt"/>
</dbReference>
<dbReference type="PRINTS" id="PR00967">
    <property type="entry name" value="ONCOGENEAML1"/>
</dbReference>
<feature type="region of interest" description="Disordered" evidence="5">
    <location>
        <begin position="440"/>
        <end position="460"/>
    </location>
</feature>
<dbReference type="EMBL" id="BLKM01012990">
    <property type="protein sequence ID" value="GFG38413.1"/>
    <property type="molecule type" value="Genomic_DNA"/>
</dbReference>
<keyword evidence="4" id="KW-0539">Nucleus</keyword>
<dbReference type="InParanoid" id="A0A6L2Q0I0"/>
<comment type="caution">
    <text evidence="7">The sequence shown here is derived from an EMBL/GenBank/DDBJ whole genome shotgun (WGS) entry which is preliminary data.</text>
</comment>
<evidence type="ECO:0000256" key="5">
    <source>
        <dbReference type="SAM" id="MobiDB-lite"/>
    </source>
</evidence>
<dbReference type="PANTHER" id="PTHR11950">
    <property type="entry name" value="RUNT RELATED"/>
    <property type="match status" value="1"/>
</dbReference>
<feature type="domain" description="Runt" evidence="6">
    <location>
        <begin position="112"/>
        <end position="240"/>
    </location>
</feature>
<dbReference type="GO" id="GO:0005524">
    <property type="term" value="F:ATP binding"/>
    <property type="evidence" value="ECO:0007669"/>
    <property type="project" value="InterPro"/>
</dbReference>
<feature type="compositionally biased region" description="Low complexity" evidence="5">
    <location>
        <begin position="385"/>
        <end position="415"/>
    </location>
</feature>
<keyword evidence="3" id="KW-0804">Transcription</keyword>
<dbReference type="SUPFAM" id="SSF49417">
    <property type="entry name" value="p53-like transcription factors"/>
    <property type="match status" value="1"/>
</dbReference>
<keyword evidence="2" id="KW-0805">Transcription regulation</keyword>
<evidence type="ECO:0000313" key="8">
    <source>
        <dbReference type="Proteomes" id="UP000502823"/>
    </source>
</evidence>
<dbReference type="GO" id="GO:0001709">
    <property type="term" value="P:cell fate determination"/>
    <property type="evidence" value="ECO:0007669"/>
    <property type="project" value="UniProtKB-ARBA"/>
</dbReference>
<dbReference type="GO" id="GO:0000981">
    <property type="term" value="F:DNA-binding transcription factor activity, RNA polymerase II-specific"/>
    <property type="evidence" value="ECO:0007669"/>
    <property type="project" value="TreeGrafter"/>
</dbReference>
<dbReference type="Gene3D" id="2.60.40.720">
    <property type="match status" value="1"/>
</dbReference>
<name>A0A6L2Q0I0_COPFO</name>
<feature type="region of interest" description="Disordered" evidence="5">
    <location>
        <begin position="373"/>
        <end position="415"/>
    </location>
</feature>
<dbReference type="AlphaFoldDB" id="A0A6L2Q0I0"/>
<dbReference type="InterPro" id="IPR008967">
    <property type="entry name" value="p53-like_TF_DNA-bd_sf"/>
</dbReference>
<feature type="compositionally biased region" description="Basic residues" evidence="5">
    <location>
        <begin position="551"/>
        <end position="564"/>
    </location>
</feature>
<gene>
    <name evidence="7" type="ORF">Cfor_02457</name>
</gene>
<feature type="region of interest" description="Disordered" evidence="5">
    <location>
        <begin position="642"/>
        <end position="662"/>
    </location>
</feature>
<dbReference type="OrthoDB" id="10029800at2759"/>
<evidence type="ECO:0000313" key="7">
    <source>
        <dbReference type="EMBL" id="GFG38413.1"/>
    </source>
</evidence>
<dbReference type="PANTHER" id="PTHR11950:SF50">
    <property type="entry name" value="RUNT RELATED A, ISOFORM D"/>
    <property type="match status" value="1"/>
</dbReference>
<dbReference type="Pfam" id="PF00853">
    <property type="entry name" value="Runt"/>
    <property type="match status" value="1"/>
</dbReference>
<dbReference type="PROSITE" id="PS51062">
    <property type="entry name" value="RUNT"/>
    <property type="match status" value="1"/>
</dbReference>
<feature type="region of interest" description="Disordered" evidence="5">
    <location>
        <begin position="550"/>
        <end position="569"/>
    </location>
</feature>
<reference evidence="8" key="1">
    <citation type="submission" date="2020-01" db="EMBL/GenBank/DDBJ databases">
        <title>Draft genome sequence of the Termite Coptotermes fromosanus.</title>
        <authorList>
            <person name="Itakura S."/>
            <person name="Yosikawa Y."/>
            <person name="Umezawa K."/>
        </authorList>
    </citation>
    <scope>NUCLEOTIDE SEQUENCE [LARGE SCALE GENOMIC DNA]</scope>
</reference>
<evidence type="ECO:0000256" key="1">
    <source>
        <dbReference type="ARBA" id="ARBA00004123"/>
    </source>
</evidence>
<sequence length="662" mass="66823">EVGVIPSSCLSGDIASDVTIWGTKTLSAAAVTSDCSKESGGVLGGHTPSCGGDFRRPATSSSLSVVDPMHLTANTGGATTAAASPEGSSAGSANVLNDTYTKMTSDILAERTLGDFLSEHPGELVRTGSPHFVCTVLPPHWRSNKTLPVAFKVVALGDVLDGTLVTVRAGNDENYCAELRNCTAVMKNQVAKFNDLRFVGRSGRGKSFTLTITVSSSPPQMATYNKAIKVTVDGPREPRSKTMLSLLGQQQQFHAFAFGQRPFLSGHFGSPLDPLQRTDPLSGSLGFRMPAMSNCQSNCAAAGGGFGAPALGFSTAAATAASDLNGGGQGTASAHDAFGAASAVSSLLPDTTGSTAAGGGVPGTDLDQHLGTLVTPHGGNSHHQTGTSNNTHHGATNNHNQHQERGLSSGSSNAVSGGGLLVPRYPGVGASSVTVSTTDFGLGGPRSLSDSSAGESPVGSEEILPTVGVGGNSLVGHHLGSGGGSTGAGAMAGTNGTSFSSLMSGHHHNQQGYGGGSTNATAAGLYLSTPVLPASLLYSQLYSAASSHQNHQFHHLHHHHHHHASTASTQDIMDHTNAASSLGQRSSVQQVSELLLGGGGGTTGSCVAAVTSSGGTVVPGGRGASGLSDDEQQTAGQQVVVGAQQQARSHTTADSTAVWRPY</sequence>
<dbReference type="InterPro" id="IPR013524">
    <property type="entry name" value="Runt_dom"/>
</dbReference>
<feature type="non-terminal residue" evidence="7">
    <location>
        <position position="1"/>
    </location>
</feature>
<comment type="subcellular location">
    <subcellularLocation>
        <location evidence="1">Nucleus</location>
    </subcellularLocation>
</comment>
<organism evidence="7 8">
    <name type="scientific">Coptotermes formosanus</name>
    <name type="common">Formosan subterranean termite</name>
    <dbReference type="NCBI Taxonomy" id="36987"/>
    <lineage>
        <taxon>Eukaryota</taxon>
        <taxon>Metazoa</taxon>
        <taxon>Ecdysozoa</taxon>
        <taxon>Arthropoda</taxon>
        <taxon>Hexapoda</taxon>
        <taxon>Insecta</taxon>
        <taxon>Pterygota</taxon>
        <taxon>Neoptera</taxon>
        <taxon>Polyneoptera</taxon>
        <taxon>Dictyoptera</taxon>
        <taxon>Blattodea</taxon>
        <taxon>Blattoidea</taxon>
        <taxon>Termitoidae</taxon>
        <taxon>Rhinotermitidae</taxon>
        <taxon>Coptotermes</taxon>
    </lineage>
</organism>
<accession>A0A6L2Q0I0</accession>
<dbReference type="InterPro" id="IPR012346">
    <property type="entry name" value="p53/RUNT-type_TF_DNA-bd_sf"/>
</dbReference>
<dbReference type="GO" id="GO:0005634">
    <property type="term" value="C:nucleus"/>
    <property type="evidence" value="ECO:0007669"/>
    <property type="project" value="UniProtKB-SubCell"/>
</dbReference>
<evidence type="ECO:0000256" key="3">
    <source>
        <dbReference type="ARBA" id="ARBA00023163"/>
    </source>
</evidence>
<evidence type="ECO:0000256" key="2">
    <source>
        <dbReference type="ARBA" id="ARBA00023015"/>
    </source>
</evidence>
<dbReference type="GO" id="GO:0000978">
    <property type="term" value="F:RNA polymerase II cis-regulatory region sequence-specific DNA binding"/>
    <property type="evidence" value="ECO:0007669"/>
    <property type="project" value="TreeGrafter"/>
</dbReference>
<evidence type="ECO:0000256" key="4">
    <source>
        <dbReference type="ARBA" id="ARBA00023242"/>
    </source>
</evidence>
<dbReference type="Proteomes" id="UP000502823">
    <property type="component" value="Unassembled WGS sequence"/>
</dbReference>
<proteinExistence type="predicted"/>
<evidence type="ECO:0000259" key="6">
    <source>
        <dbReference type="PROSITE" id="PS51062"/>
    </source>
</evidence>